<protein>
    <submittedName>
        <fullName evidence="2">VPLPA-CTERM sorting domain-containing protein</fullName>
    </submittedName>
</protein>
<keyword evidence="1" id="KW-0812">Transmembrane</keyword>
<dbReference type="Proteomes" id="UP000279594">
    <property type="component" value="Chromosome"/>
</dbReference>
<keyword evidence="3" id="KW-1185">Reference proteome</keyword>
<name>A0A3G2E5N5_9BURK</name>
<feature type="transmembrane region" description="Helical" evidence="1">
    <location>
        <begin position="209"/>
        <end position="226"/>
    </location>
</feature>
<evidence type="ECO:0000256" key="1">
    <source>
        <dbReference type="SAM" id="Phobius"/>
    </source>
</evidence>
<keyword evidence="1" id="KW-0472">Membrane</keyword>
<dbReference type="NCBIfam" id="NF038124">
    <property type="entry name" value="PEP_CTERM_TLD_A"/>
    <property type="match status" value="1"/>
</dbReference>
<dbReference type="EMBL" id="CP033019">
    <property type="protein sequence ID" value="AYM75292.1"/>
    <property type="molecule type" value="Genomic_DNA"/>
</dbReference>
<sequence length="237" mass="25331">MVLAVAGMGVCLGAQAGTGTSLLSPGYQTQLESWLGEGRLALTNIYSKAAGDTSLDFHKASDGKGRTFSVMEATNASGQTWLVGGYNPQSWSSTDGMHVTMEDSQRTGFLFNLTAGFMLPQLKQYFSGDGIGKDQTYNQENYGPTFGVGHDLYVPQDLTHGGYSSLYTYNYRGHPASGISLIDGSSFTVPNITYGAIQVFTISAVPEPATYGVLLAGLILLAGMHLRQQRTSLRARS</sequence>
<reference evidence="2 3" key="1">
    <citation type="submission" date="2018-10" db="EMBL/GenBank/DDBJ databases">
        <title>Effects of UV and annual dynamics of microbial communities in freshwater RAS systems.</title>
        <authorList>
            <person name="Bekkelund A.K."/>
            <person name="Hansen B.R."/>
            <person name="Stokken H."/>
            <person name="Eriksen B.F."/>
            <person name="Kashulin N.A."/>
        </authorList>
    </citation>
    <scope>NUCLEOTIDE SEQUENCE [LARGE SCALE GENOMIC DNA]</scope>
    <source>
        <strain evidence="2 3">BHSEK</strain>
    </source>
</reference>
<accession>A0A3G2E5N5</accession>
<evidence type="ECO:0000313" key="3">
    <source>
        <dbReference type="Proteomes" id="UP000279594"/>
    </source>
</evidence>
<evidence type="ECO:0000313" key="2">
    <source>
        <dbReference type="EMBL" id="AYM75292.1"/>
    </source>
</evidence>
<gene>
    <name evidence="2" type="ORF">D9M09_05340</name>
</gene>
<proteinExistence type="predicted"/>
<organism evidence="2 3">
    <name type="scientific">Janthinobacterium agaricidamnosum</name>
    <dbReference type="NCBI Taxonomy" id="55508"/>
    <lineage>
        <taxon>Bacteria</taxon>
        <taxon>Pseudomonadati</taxon>
        <taxon>Pseudomonadota</taxon>
        <taxon>Betaproteobacteria</taxon>
        <taxon>Burkholderiales</taxon>
        <taxon>Oxalobacteraceae</taxon>
        <taxon>Janthinobacterium</taxon>
    </lineage>
</organism>
<dbReference type="AlphaFoldDB" id="A0A3G2E5N5"/>
<keyword evidence="1" id="KW-1133">Transmembrane helix</keyword>